<comment type="caution">
    <text evidence="2">The sequence shown here is derived from an EMBL/GenBank/DDBJ whole genome shotgun (WGS) entry which is preliminary data.</text>
</comment>
<proteinExistence type="predicted"/>
<feature type="region of interest" description="Disordered" evidence="1">
    <location>
        <begin position="220"/>
        <end position="336"/>
    </location>
</feature>
<evidence type="ECO:0000313" key="2">
    <source>
        <dbReference type="EMBL" id="MFC0323654.1"/>
    </source>
</evidence>
<accession>A0ABV6HYF2</accession>
<dbReference type="RefSeq" id="WP_382375412.1">
    <property type="nucleotide sequence ID" value="NZ_JBHLWA010000040.1"/>
</dbReference>
<organism evidence="2 3">
    <name type="scientific">Gallibacterium melopsittaci</name>
    <dbReference type="NCBI Taxonomy" id="516063"/>
    <lineage>
        <taxon>Bacteria</taxon>
        <taxon>Pseudomonadati</taxon>
        <taxon>Pseudomonadota</taxon>
        <taxon>Gammaproteobacteria</taxon>
        <taxon>Pasteurellales</taxon>
        <taxon>Pasteurellaceae</taxon>
        <taxon>Gallibacterium</taxon>
    </lineage>
</organism>
<dbReference type="Proteomes" id="UP001589769">
    <property type="component" value="Unassembled WGS sequence"/>
</dbReference>
<gene>
    <name evidence="2" type="ORF">ACFFHT_08845</name>
</gene>
<dbReference type="EMBL" id="JBHLWA010000040">
    <property type="protein sequence ID" value="MFC0323654.1"/>
    <property type="molecule type" value="Genomic_DNA"/>
</dbReference>
<name>A0ABV6HYF2_9PAST</name>
<evidence type="ECO:0000256" key="1">
    <source>
        <dbReference type="SAM" id="MobiDB-lite"/>
    </source>
</evidence>
<evidence type="ECO:0000313" key="3">
    <source>
        <dbReference type="Proteomes" id="UP001589769"/>
    </source>
</evidence>
<reference evidence="2 3" key="1">
    <citation type="submission" date="2024-09" db="EMBL/GenBank/DDBJ databases">
        <authorList>
            <person name="Sun Q."/>
            <person name="Mori K."/>
        </authorList>
    </citation>
    <scope>NUCLEOTIDE SEQUENCE [LARGE SCALE GENOMIC DNA]</scope>
    <source>
        <strain evidence="2 3">CCM 7538</strain>
    </source>
</reference>
<protein>
    <submittedName>
        <fullName evidence="2">STY4528 family pathogenicity island replication protein</fullName>
    </submittedName>
</protein>
<dbReference type="NCBIfam" id="NF040582">
    <property type="entry name" value="STY4528_fam"/>
    <property type="match status" value="1"/>
</dbReference>
<feature type="compositionally biased region" description="Polar residues" evidence="1">
    <location>
        <begin position="232"/>
        <end position="336"/>
    </location>
</feature>
<feature type="compositionally biased region" description="Low complexity" evidence="1">
    <location>
        <begin position="220"/>
        <end position="231"/>
    </location>
</feature>
<dbReference type="InterPro" id="IPR047749">
    <property type="entry name" value="STY4528-like"/>
</dbReference>
<sequence length="475" mass="54380">MKKNNKSITSPAGLFYFGNQHETVPLKLLQDPLLTIKAKYTWQMIRYHAKTFAGSLFPSYEKLQELLSDKVYQHEKVSRKLVSQTLLLLRLTRWLTLCDKKRDPKGRVLGNIYIIHDEPISITDAIHFDSNYLTLLTESTIHNDKIVRDVANYIVDELKSDKNFYFISHIELMLSRLEQHEQSILQKDHSSQSAKQIINDILHKDSDQDILNNQKSAMELSQNSLNSQSSSTELNKNTQNNQSSYTKLSQNTTNTTSSIKELNPNTQNSTMEPSQNTRNNQDSAMEPSQNSTNIQSSAMEPSQNTRNNQDSAMEPSQNSTNIQSSAMEPSQKNTISSYSTSNVYNQYCTNSTINNILNNLYLNDTERTVILSLIKQLNLSNDIVEQVLSESLLRINMGNIQRPVNYICSLLNKAKRGNFNQYLIKNRIDTLPNQQRQQNYKQSSVLTAHKKHNSETRSAIIQQAQELDNKLKLHS</sequence>
<keyword evidence="3" id="KW-1185">Reference proteome</keyword>